<keyword evidence="3" id="KW-0808">Transferase</keyword>
<proteinExistence type="predicted"/>
<name>A0A0G0WUS4_9BACT</name>
<dbReference type="SUPFAM" id="SSF53448">
    <property type="entry name" value="Nucleotide-diphospho-sugar transferases"/>
    <property type="match status" value="1"/>
</dbReference>
<evidence type="ECO:0000256" key="1">
    <source>
        <dbReference type="SAM" id="Phobius"/>
    </source>
</evidence>
<feature type="transmembrane region" description="Helical" evidence="1">
    <location>
        <begin position="240"/>
        <end position="261"/>
    </location>
</feature>
<dbReference type="Proteomes" id="UP000033858">
    <property type="component" value="Unassembled WGS sequence"/>
</dbReference>
<gene>
    <name evidence="3" type="ORF">UU32_C0001G0016</name>
</gene>
<dbReference type="InterPro" id="IPR029044">
    <property type="entry name" value="Nucleotide-diphossugar_trans"/>
</dbReference>
<organism evidence="3 4">
    <name type="scientific">Candidatus Woesebacteria bacterium GW2011_GWB1_41_10</name>
    <dbReference type="NCBI Taxonomy" id="1618577"/>
    <lineage>
        <taxon>Bacteria</taxon>
        <taxon>Candidatus Woeseibacteriota</taxon>
    </lineage>
</organism>
<accession>A0A0G0WUS4</accession>
<evidence type="ECO:0000313" key="3">
    <source>
        <dbReference type="EMBL" id="KKR88180.1"/>
    </source>
</evidence>
<reference evidence="3 4" key="1">
    <citation type="journal article" date="2015" name="Nature">
        <title>rRNA introns, odd ribosomes, and small enigmatic genomes across a large radiation of phyla.</title>
        <authorList>
            <person name="Brown C.T."/>
            <person name="Hug L.A."/>
            <person name="Thomas B.C."/>
            <person name="Sharon I."/>
            <person name="Castelle C.J."/>
            <person name="Singh A."/>
            <person name="Wilkins M.J."/>
            <person name="Williams K.H."/>
            <person name="Banfield J.F."/>
        </authorList>
    </citation>
    <scope>NUCLEOTIDE SEQUENCE [LARGE SCALE GENOMIC DNA]</scope>
</reference>
<keyword evidence="1" id="KW-0812">Transmembrane</keyword>
<dbReference type="Gene3D" id="3.90.550.10">
    <property type="entry name" value="Spore Coat Polysaccharide Biosynthesis Protein SpsA, Chain A"/>
    <property type="match status" value="1"/>
</dbReference>
<evidence type="ECO:0000313" key="4">
    <source>
        <dbReference type="Proteomes" id="UP000033858"/>
    </source>
</evidence>
<evidence type="ECO:0000259" key="2">
    <source>
        <dbReference type="Pfam" id="PF00535"/>
    </source>
</evidence>
<dbReference type="GO" id="GO:0016740">
    <property type="term" value="F:transferase activity"/>
    <property type="evidence" value="ECO:0007669"/>
    <property type="project" value="UniProtKB-KW"/>
</dbReference>
<protein>
    <submittedName>
        <fullName evidence="3">Glycosyltransferase</fullName>
    </submittedName>
</protein>
<keyword evidence="1" id="KW-1133">Transmembrane helix</keyword>
<sequence>MVSIIVTTRNEEANIGRLLSSIINQTYKDLEIIVVDNKSSDRTLEIAKKHTKNVYIKGPERSAQRNFGVKKAKGKHVLIVDADMELTSGVVAGCVRKIKGHKMLIIPERTEGEGFMATIRKFEREMYMGDSSIEVARFFEKETFNEFGGYDLSLTGTEDYDLPKRIMDKYGKGSIGWAKEWIFHHETGLTLGKQLKKKFYYASKSVAYVKKHPGLILTQGNMLFRPAYFKNWKKFIGKPFVAIVFVFVKILEMTAAFLGFIKGVLTSL</sequence>
<dbReference type="EMBL" id="LCAE01000001">
    <property type="protein sequence ID" value="KKR88180.1"/>
    <property type="molecule type" value="Genomic_DNA"/>
</dbReference>
<dbReference type="PANTHER" id="PTHR43630">
    <property type="entry name" value="POLY-BETA-1,6-N-ACETYL-D-GLUCOSAMINE SYNTHASE"/>
    <property type="match status" value="1"/>
</dbReference>
<dbReference type="PANTHER" id="PTHR43630:SF2">
    <property type="entry name" value="GLYCOSYLTRANSFERASE"/>
    <property type="match status" value="1"/>
</dbReference>
<feature type="domain" description="Glycosyltransferase 2-like" evidence="2">
    <location>
        <begin position="3"/>
        <end position="124"/>
    </location>
</feature>
<comment type="caution">
    <text evidence="3">The sequence shown here is derived from an EMBL/GenBank/DDBJ whole genome shotgun (WGS) entry which is preliminary data.</text>
</comment>
<dbReference type="AlphaFoldDB" id="A0A0G0WUS4"/>
<keyword evidence="1" id="KW-0472">Membrane</keyword>
<dbReference type="InterPro" id="IPR001173">
    <property type="entry name" value="Glyco_trans_2-like"/>
</dbReference>
<dbReference type="Pfam" id="PF00535">
    <property type="entry name" value="Glycos_transf_2"/>
    <property type="match status" value="1"/>
</dbReference>